<name>A0A068RSX2_9FUNG</name>
<dbReference type="OrthoDB" id="2282008at2759"/>
<dbReference type="EMBL" id="CBTN010000011">
    <property type="protein sequence ID" value="CDH52016.1"/>
    <property type="molecule type" value="Genomic_DNA"/>
</dbReference>
<protein>
    <submittedName>
        <fullName evidence="1">Uncharacterized protein</fullName>
    </submittedName>
</protein>
<comment type="caution">
    <text evidence="1">The sequence shown here is derived from an EMBL/GenBank/DDBJ whole genome shotgun (WGS) entry which is preliminary data.</text>
</comment>
<reference evidence="1" key="1">
    <citation type="submission" date="2013-08" db="EMBL/GenBank/DDBJ databases">
        <title>Gene expansion shapes genome architecture in the human pathogen Lichtheimia corymbifera: an evolutionary genomics analysis in the ancient terrestrial Mucorales (Mucoromycotina).</title>
        <authorList>
            <person name="Schwartze V.U."/>
            <person name="Winter S."/>
            <person name="Shelest E."/>
            <person name="Marcet-Houben M."/>
            <person name="Horn F."/>
            <person name="Wehner S."/>
            <person name="Hoffmann K."/>
            <person name="Riege K."/>
            <person name="Sammeth M."/>
            <person name="Nowrousian M."/>
            <person name="Valiante V."/>
            <person name="Linde J."/>
            <person name="Jacobsen I.D."/>
            <person name="Marz M."/>
            <person name="Brakhage A.A."/>
            <person name="Gabaldon T."/>
            <person name="Bocker S."/>
            <person name="Voigt K."/>
        </authorList>
    </citation>
    <scope>NUCLEOTIDE SEQUENCE [LARGE SCALE GENOMIC DNA]</scope>
    <source>
        <strain evidence="1">FSU 9682</strain>
    </source>
</reference>
<organism evidence="1 2">
    <name type="scientific">Lichtheimia corymbifera JMRC:FSU:9682</name>
    <dbReference type="NCBI Taxonomy" id="1263082"/>
    <lineage>
        <taxon>Eukaryota</taxon>
        <taxon>Fungi</taxon>
        <taxon>Fungi incertae sedis</taxon>
        <taxon>Mucoromycota</taxon>
        <taxon>Mucoromycotina</taxon>
        <taxon>Mucoromycetes</taxon>
        <taxon>Mucorales</taxon>
        <taxon>Lichtheimiaceae</taxon>
        <taxon>Lichtheimia</taxon>
    </lineage>
</organism>
<evidence type="ECO:0000313" key="2">
    <source>
        <dbReference type="Proteomes" id="UP000027586"/>
    </source>
</evidence>
<dbReference type="VEuPathDB" id="FungiDB:LCOR_03549.1"/>
<accession>A0A068RSX2</accession>
<sequence>MRRCNQIYVVTLYTNAQRSLNIVANYLTREYPIRTFCCQYHNKALYFVVVLTVDNKRYVRHRQAAIKIPEHGHELQHLLKSIHLVFGRRDGVVELARNLEAARPLGASILPDEIYFETTPPPRVNEVVLDIYTTLFLQAYHNTFVNFMYATLLRRHNFLDGCLCSIHSYKIH</sequence>
<evidence type="ECO:0000313" key="1">
    <source>
        <dbReference type="EMBL" id="CDH52016.1"/>
    </source>
</evidence>
<gene>
    <name evidence="1" type="ORF">LCOR_03549.1</name>
</gene>
<proteinExistence type="predicted"/>
<dbReference type="Proteomes" id="UP000027586">
    <property type="component" value="Unassembled WGS sequence"/>
</dbReference>
<keyword evidence="2" id="KW-1185">Reference proteome</keyword>
<dbReference type="AlphaFoldDB" id="A0A068RSX2"/>